<dbReference type="Proteomes" id="UP000594263">
    <property type="component" value="Unplaced"/>
</dbReference>
<evidence type="ECO:0008006" key="4">
    <source>
        <dbReference type="Google" id="ProtNLM"/>
    </source>
</evidence>
<accession>A0A7N0UDY9</accession>
<dbReference type="OMA" id="MSCKSHK"/>
<feature type="region of interest" description="Disordered" evidence="1">
    <location>
        <begin position="63"/>
        <end position="108"/>
    </location>
</feature>
<proteinExistence type="predicted"/>
<feature type="compositionally biased region" description="Low complexity" evidence="1">
    <location>
        <begin position="81"/>
        <end position="98"/>
    </location>
</feature>
<feature type="compositionally biased region" description="Polar residues" evidence="1">
    <location>
        <begin position="24"/>
        <end position="33"/>
    </location>
</feature>
<dbReference type="GO" id="GO:0009638">
    <property type="term" value="P:phototropism"/>
    <property type="evidence" value="ECO:0007669"/>
    <property type="project" value="InterPro"/>
</dbReference>
<dbReference type="EnsemblPlants" id="Kaladp0061s0178.1.v1.1">
    <property type="protein sequence ID" value="Kaladp0061s0178.1.v1.1.CDS.1"/>
    <property type="gene ID" value="Kaladp0061s0178.v1.1"/>
</dbReference>
<sequence length="357" mass="38527">MLSQKLSLERGGNGVAPDKGLQDPTFSSYLTAEQSDDGEIGVFGAERYFSESLDEEKPKAGRKCVKFPNLDDPVEPKARSRASSLSSSRNSQSALLQRHGGNPAALNGGSKLAWRGRGYLGSFRCRCICYDNNSVAVDQHETFGEGPNLTQSAMKEAVKQVFSPVAAAGPCRLRKSVQDLPLRKSLEVFGSQVLARASKPFSFDTERTPATNREGGLPFPKPAEIVIPRVVHGACAESDSDASSDLFEIEDFTRKSNPFLSRNLSGSTTTPTAGYAPSEASIDWSVVTASAADFPITSDHQELKTGKNAANRKKNSTADNKKVNAAIHDKPRRLSSSFLLCNSQDSVKTVKPCSYNL</sequence>
<dbReference type="AlphaFoldDB" id="A0A7N0UDY9"/>
<keyword evidence="3" id="KW-1185">Reference proteome</keyword>
<feature type="region of interest" description="Disordered" evidence="1">
    <location>
        <begin position="303"/>
        <end position="322"/>
    </location>
</feature>
<evidence type="ECO:0000256" key="1">
    <source>
        <dbReference type="SAM" id="MobiDB-lite"/>
    </source>
</evidence>
<name>A0A7N0UDY9_KALFE</name>
<evidence type="ECO:0000313" key="2">
    <source>
        <dbReference type="EnsemblPlants" id="Kaladp0061s0178.1.v1.1.CDS.1"/>
    </source>
</evidence>
<protein>
    <recommendedName>
        <fullName evidence="4">Phytochrome kinase substrate 1</fullName>
    </recommendedName>
</protein>
<reference evidence="2" key="1">
    <citation type="submission" date="2021-01" db="UniProtKB">
        <authorList>
            <consortium name="EnsemblPlants"/>
        </authorList>
    </citation>
    <scope>IDENTIFICATION</scope>
</reference>
<dbReference type="PANTHER" id="PTHR33781:SF4">
    <property type="entry name" value="PROTEIN PHYTOCHROME KINASE SUBSTRATE 1"/>
    <property type="match status" value="1"/>
</dbReference>
<dbReference type="InterPro" id="IPR039615">
    <property type="entry name" value="PKS"/>
</dbReference>
<dbReference type="PANTHER" id="PTHR33781">
    <property type="entry name" value="PROTEIN PHYTOCHROME KINASE SUBSTRATE 1-RELATED"/>
    <property type="match status" value="1"/>
</dbReference>
<dbReference type="Gramene" id="Kaladp0061s0178.1.v1.1">
    <property type="protein sequence ID" value="Kaladp0061s0178.1.v1.1.CDS.1"/>
    <property type="gene ID" value="Kaladp0061s0178.v1.1"/>
</dbReference>
<feature type="region of interest" description="Disordered" evidence="1">
    <location>
        <begin position="1"/>
        <end position="33"/>
    </location>
</feature>
<evidence type="ECO:0000313" key="3">
    <source>
        <dbReference type="Proteomes" id="UP000594263"/>
    </source>
</evidence>
<organism evidence="2 3">
    <name type="scientific">Kalanchoe fedtschenkoi</name>
    <name type="common">Lavender scallops</name>
    <name type="synonym">South American air plant</name>
    <dbReference type="NCBI Taxonomy" id="63787"/>
    <lineage>
        <taxon>Eukaryota</taxon>
        <taxon>Viridiplantae</taxon>
        <taxon>Streptophyta</taxon>
        <taxon>Embryophyta</taxon>
        <taxon>Tracheophyta</taxon>
        <taxon>Spermatophyta</taxon>
        <taxon>Magnoliopsida</taxon>
        <taxon>eudicotyledons</taxon>
        <taxon>Gunneridae</taxon>
        <taxon>Pentapetalae</taxon>
        <taxon>Saxifragales</taxon>
        <taxon>Crassulaceae</taxon>
        <taxon>Kalanchoe</taxon>
    </lineage>
</organism>